<dbReference type="GO" id="GO:0015171">
    <property type="term" value="F:amino acid transmembrane transporter activity"/>
    <property type="evidence" value="ECO:0007669"/>
    <property type="project" value="TreeGrafter"/>
</dbReference>
<dbReference type="Proteomes" id="UP000185783">
    <property type="component" value="Unassembled WGS sequence"/>
</dbReference>
<evidence type="ECO:0000256" key="5">
    <source>
        <dbReference type="ARBA" id="ARBA00023136"/>
    </source>
</evidence>
<dbReference type="PANTHER" id="PTHR30086:SF20">
    <property type="entry name" value="ARGININE EXPORTER PROTEIN ARGO-RELATED"/>
    <property type="match status" value="1"/>
</dbReference>
<keyword evidence="4 6" id="KW-1133">Transmembrane helix</keyword>
<dbReference type="RefSeq" id="WP_028480464.1">
    <property type="nucleotide sequence ID" value="NZ_LVVZ01000014.1"/>
</dbReference>
<feature type="transmembrane region" description="Helical" evidence="6">
    <location>
        <begin position="6"/>
        <end position="29"/>
    </location>
</feature>
<feature type="transmembrane region" description="Helical" evidence="6">
    <location>
        <begin position="117"/>
        <end position="137"/>
    </location>
</feature>
<comment type="subcellular location">
    <subcellularLocation>
        <location evidence="1">Cell membrane</location>
        <topology evidence="1">Multi-pass membrane protein</topology>
    </subcellularLocation>
</comment>
<organism evidence="7 8">
    <name type="scientific">Pseudovibrio exalbescens</name>
    <dbReference type="NCBI Taxonomy" id="197461"/>
    <lineage>
        <taxon>Bacteria</taxon>
        <taxon>Pseudomonadati</taxon>
        <taxon>Pseudomonadota</taxon>
        <taxon>Alphaproteobacteria</taxon>
        <taxon>Hyphomicrobiales</taxon>
        <taxon>Stappiaceae</taxon>
        <taxon>Pseudovibrio</taxon>
    </lineage>
</organism>
<dbReference type="STRING" id="197461.A3843_09090"/>
<dbReference type="InterPro" id="IPR001123">
    <property type="entry name" value="LeuE-type"/>
</dbReference>
<dbReference type="EMBL" id="LVVZ01000014">
    <property type="protein sequence ID" value="OKL44528.1"/>
    <property type="molecule type" value="Genomic_DNA"/>
</dbReference>
<protein>
    <submittedName>
        <fullName evidence="7">Lysine transporter LysE</fullName>
    </submittedName>
</protein>
<evidence type="ECO:0000313" key="7">
    <source>
        <dbReference type="EMBL" id="OKL44528.1"/>
    </source>
</evidence>
<evidence type="ECO:0000313" key="8">
    <source>
        <dbReference type="Proteomes" id="UP000185783"/>
    </source>
</evidence>
<reference evidence="7 8" key="1">
    <citation type="submission" date="2016-03" db="EMBL/GenBank/DDBJ databases">
        <title>Genome sequence of Nesiotobacter sp. nov., a moderately halophilic alphaproteobacterium isolated from the Yellow Sea, China.</title>
        <authorList>
            <person name="Zhang G."/>
            <person name="Zhang R."/>
        </authorList>
    </citation>
    <scope>NUCLEOTIDE SEQUENCE [LARGE SCALE GENOMIC DNA]</scope>
    <source>
        <strain evidence="7 8">WB1-6</strain>
    </source>
</reference>
<evidence type="ECO:0000256" key="2">
    <source>
        <dbReference type="ARBA" id="ARBA00022475"/>
    </source>
</evidence>
<keyword evidence="5 6" id="KW-0472">Membrane</keyword>
<name>A0A1U7JIK7_9HYPH</name>
<feature type="transmembrane region" description="Helical" evidence="6">
    <location>
        <begin position="149"/>
        <end position="173"/>
    </location>
</feature>
<keyword evidence="8" id="KW-1185">Reference proteome</keyword>
<keyword evidence="3 6" id="KW-0812">Transmembrane</keyword>
<dbReference type="GO" id="GO:0005886">
    <property type="term" value="C:plasma membrane"/>
    <property type="evidence" value="ECO:0007669"/>
    <property type="project" value="UniProtKB-SubCell"/>
</dbReference>
<gene>
    <name evidence="7" type="ORF">A3843_09090</name>
</gene>
<evidence type="ECO:0000256" key="6">
    <source>
        <dbReference type="SAM" id="Phobius"/>
    </source>
</evidence>
<accession>A0A1U7JIK7</accession>
<feature type="transmembrane region" description="Helical" evidence="6">
    <location>
        <begin position="41"/>
        <end position="62"/>
    </location>
</feature>
<proteinExistence type="predicted"/>
<evidence type="ECO:0000256" key="3">
    <source>
        <dbReference type="ARBA" id="ARBA00022692"/>
    </source>
</evidence>
<comment type="caution">
    <text evidence="7">The sequence shown here is derived from an EMBL/GenBank/DDBJ whole genome shotgun (WGS) entry which is preliminary data.</text>
</comment>
<dbReference type="PANTHER" id="PTHR30086">
    <property type="entry name" value="ARGININE EXPORTER PROTEIN ARGO"/>
    <property type="match status" value="1"/>
</dbReference>
<sequence length="208" mass="21792">MDFASLLLFAGTLFVAAITPGPGIAALVARVLGGGSRGTPVFCMGMVSGDMVWFTLAALGMAAIANTFAWAFVALKYVGAAYLLFLAWKMWRAGAFAADKDVADGGVPRVAPALRTYLAGLTLTLSNPKVVLFYMALLPNLVPLEKLTLISYGEMVAVLAATLVVVLTTYVVLASRARKMLTSDLAIKRLTRTASGVMVGAAVAIVTR</sequence>
<keyword evidence="2" id="KW-1003">Cell membrane</keyword>
<evidence type="ECO:0000256" key="1">
    <source>
        <dbReference type="ARBA" id="ARBA00004651"/>
    </source>
</evidence>
<dbReference type="OrthoDB" id="9804822at2"/>
<dbReference type="Pfam" id="PF01810">
    <property type="entry name" value="LysE"/>
    <property type="match status" value="1"/>
</dbReference>
<dbReference type="AlphaFoldDB" id="A0A1U7JIK7"/>
<evidence type="ECO:0000256" key="4">
    <source>
        <dbReference type="ARBA" id="ARBA00022989"/>
    </source>
</evidence>